<dbReference type="Gene3D" id="4.10.240.10">
    <property type="entry name" value="Zn(2)-C6 fungal-type DNA-binding domain"/>
    <property type="match status" value="1"/>
</dbReference>
<protein>
    <recommendedName>
        <fullName evidence="7">Zn(2)-C6 fungal-type domain-containing protein</fullName>
    </recommendedName>
</protein>
<dbReference type="InterPro" id="IPR051089">
    <property type="entry name" value="prtT"/>
</dbReference>
<evidence type="ECO:0000256" key="4">
    <source>
        <dbReference type="ARBA" id="ARBA00023163"/>
    </source>
</evidence>
<dbReference type="CDD" id="cd12148">
    <property type="entry name" value="fungal_TF_MHR"/>
    <property type="match status" value="1"/>
</dbReference>
<dbReference type="PROSITE" id="PS50048">
    <property type="entry name" value="ZN2_CY6_FUNGAL_2"/>
    <property type="match status" value="1"/>
</dbReference>
<keyword evidence="2" id="KW-0805">Transcription regulation</keyword>
<dbReference type="GO" id="GO:0008270">
    <property type="term" value="F:zinc ion binding"/>
    <property type="evidence" value="ECO:0007669"/>
    <property type="project" value="InterPro"/>
</dbReference>
<evidence type="ECO:0000259" key="7">
    <source>
        <dbReference type="PROSITE" id="PS50048"/>
    </source>
</evidence>
<keyword evidence="5" id="KW-0539">Nucleus</keyword>
<evidence type="ECO:0000256" key="2">
    <source>
        <dbReference type="ARBA" id="ARBA00023015"/>
    </source>
</evidence>
<keyword evidence="4" id="KW-0804">Transcription</keyword>
<feature type="compositionally biased region" description="Polar residues" evidence="6">
    <location>
        <begin position="659"/>
        <end position="670"/>
    </location>
</feature>
<dbReference type="SUPFAM" id="SSF57701">
    <property type="entry name" value="Zn2/Cys6 DNA-binding domain"/>
    <property type="match status" value="1"/>
</dbReference>
<dbReference type="PANTHER" id="PTHR31845:SF17">
    <property type="entry name" value="ZN(II)2CYS6 TRANSCRIPTION FACTOR (EUROFUNG)"/>
    <property type="match status" value="1"/>
</dbReference>
<dbReference type="GO" id="GO:0000981">
    <property type="term" value="F:DNA-binding transcription factor activity, RNA polymerase II-specific"/>
    <property type="evidence" value="ECO:0007669"/>
    <property type="project" value="InterPro"/>
</dbReference>
<dbReference type="Proteomes" id="UP001163846">
    <property type="component" value="Unassembled WGS sequence"/>
</dbReference>
<keyword evidence="3" id="KW-0238">DNA-binding</keyword>
<dbReference type="EMBL" id="MU806261">
    <property type="protein sequence ID" value="KAJ3837227.1"/>
    <property type="molecule type" value="Genomic_DNA"/>
</dbReference>
<reference evidence="8" key="1">
    <citation type="submission" date="2022-08" db="EMBL/GenBank/DDBJ databases">
        <authorList>
            <consortium name="DOE Joint Genome Institute"/>
            <person name="Min B."/>
            <person name="Riley R."/>
            <person name="Sierra-Patev S."/>
            <person name="Naranjo-Ortiz M."/>
            <person name="Looney B."/>
            <person name="Konkel Z."/>
            <person name="Slot J.C."/>
            <person name="Sakamoto Y."/>
            <person name="Steenwyk J.L."/>
            <person name="Rokas A."/>
            <person name="Carro J."/>
            <person name="Camarero S."/>
            <person name="Ferreira P."/>
            <person name="Molpeceres G."/>
            <person name="Ruiz-Duenas F.J."/>
            <person name="Serrano A."/>
            <person name="Henrissat B."/>
            <person name="Drula E."/>
            <person name="Hughes K.W."/>
            <person name="Mata J.L."/>
            <person name="Ishikawa N.K."/>
            <person name="Vargas-Isla R."/>
            <person name="Ushijima S."/>
            <person name="Smith C.A."/>
            <person name="Ahrendt S."/>
            <person name="Andreopoulos W."/>
            <person name="He G."/>
            <person name="Labutti K."/>
            <person name="Lipzen A."/>
            <person name="Ng V."/>
            <person name="Sandor L."/>
            <person name="Barry K."/>
            <person name="Martinez A.T."/>
            <person name="Xiao Y."/>
            <person name="Gibbons J.G."/>
            <person name="Terashima K."/>
            <person name="Hibbett D.S."/>
            <person name="Grigoriev I.V."/>
        </authorList>
    </citation>
    <scope>NUCLEOTIDE SEQUENCE</scope>
    <source>
        <strain evidence="8">TFB9207</strain>
    </source>
</reference>
<comment type="caution">
    <text evidence="8">The sequence shown here is derived from an EMBL/GenBank/DDBJ whole genome shotgun (WGS) entry which is preliminary data.</text>
</comment>
<evidence type="ECO:0000313" key="8">
    <source>
        <dbReference type="EMBL" id="KAJ3837227.1"/>
    </source>
</evidence>
<sequence length="746" mass="83881">MATRGKSISRRSRAAQACITCRKNKARCELLDDLKTTEILRCHRCKTLDLRCSHQDADRQLLRVGRRANIQAWEQVIDLTDVEPSLAFNSSTLETTATSSVRSTESSSLAEESVPTAVTSSALDLKVLPQIIWNYRRVEIGQWRYCGNDTDNDHYDWSAPMTAIHQISAQYQAQLFHRTPVELSQRVSPQRHFEVLEDILEQTQIEELLRIFHEGFSPWSGFSVTFSDSFPLLKLVCCTIASRQYLPSLVADRLLHATEHAISQIIVHPPPAYALESIQALILIVSWTPLPSSNEPEQGWSDPHLLLSSAVSLATKIRLNEAPNRYTMLKMMKEQGLDVDPLHLENAAISARVWLSLTNTESILCIGTHRSPFSHRDRAYLQCFPRFPSDLNQLASSATTEAGDIRLRLFSETLSATEEALSLRLNSMEEFEAYYHALTDTLERIDNCTRALQPLKFGSDSTQISFYRAQIVISRCFRLLVIHNPANVSRRLSIQYGPQSLRSRFYSNVHSEVFTPLGKDALRTCEELFISLQELLESVDQDARPVCDHFLATAPDYFFHLILHAGIFITSFKFMVFNAQKIMIQGASDLMFERIVNNLRLLRVPRTHPAKKCADLMGGLLELWQSREQLSLPRKQGTYEAVDVRQGDKGREECGMEGDTSSGSDSNSPYNTAAMISPVLGYPLTSAGMSTEGLAISQSSLNADSTGAISMPVFNGGNLGDEWSDIFQDAQFWQNFLIQQAISGQQ</sequence>
<dbReference type="InterPro" id="IPR036864">
    <property type="entry name" value="Zn2-C6_fun-type_DNA-bd_sf"/>
</dbReference>
<dbReference type="CDD" id="cd00067">
    <property type="entry name" value="GAL4"/>
    <property type="match status" value="1"/>
</dbReference>
<feature type="domain" description="Zn(2)-C6 fungal-type" evidence="7">
    <location>
        <begin position="17"/>
        <end position="54"/>
    </location>
</feature>
<name>A0AA38UGE5_9AGAR</name>
<accession>A0AA38UGE5</accession>
<feature type="region of interest" description="Disordered" evidence="6">
    <location>
        <begin position="647"/>
        <end position="670"/>
    </location>
</feature>
<dbReference type="InterPro" id="IPR001138">
    <property type="entry name" value="Zn2Cys6_DnaBD"/>
</dbReference>
<gene>
    <name evidence="8" type="ORF">F5878DRAFT_224972</name>
</gene>
<evidence type="ECO:0000256" key="1">
    <source>
        <dbReference type="ARBA" id="ARBA00004123"/>
    </source>
</evidence>
<organism evidence="8 9">
    <name type="scientific">Lentinula raphanica</name>
    <dbReference type="NCBI Taxonomy" id="153919"/>
    <lineage>
        <taxon>Eukaryota</taxon>
        <taxon>Fungi</taxon>
        <taxon>Dikarya</taxon>
        <taxon>Basidiomycota</taxon>
        <taxon>Agaricomycotina</taxon>
        <taxon>Agaricomycetes</taxon>
        <taxon>Agaricomycetidae</taxon>
        <taxon>Agaricales</taxon>
        <taxon>Marasmiineae</taxon>
        <taxon>Omphalotaceae</taxon>
        <taxon>Lentinula</taxon>
    </lineage>
</organism>
<evidence type="ECO:0000313" key="9">
    <source>
        <dbReference type="Proteomes" id="UP001163846"/>
    </source>
</evidence>
<dbReference type="PANTHER" id="PTHR31845">
    <property type="entry name" value="FINGER DOMAIN PROTEIN, PUTATIVE-RELATED"/>
    <property type="match status" value="1"/>
</dbReference>
<evidence type="ECO:0000256" key="6">
    <source>
        <dbReference type="SAM" id="MobiDB-lite"/>
    </source>
</evidence>
<dbReference type="GO" id="GO:0005634">
    <property type="term" value="C:nucleus"/>
    <property type="evidence" value="ECO:0007669"/>
    <property type="project" value="UniProtKB-SubCell"/>
</dbReference>
<dbReference type="GO" id="GO:0000976">
    <property type="term" value="F:transcription cis-regulatory region binding"/>
    <property type="evidence" value="ECO:0007669"/>
    <property type="project" value="TreeGrafter"/>
</dbReference>
<evidence type="ECO:0000256" key="3">
    <source>
        <dbReference type="ARBA" id="ARBA00023125"/>
    </source>
</evidence>
<proteinExistence type="predicted"/>
<keyword evidence="9" id="KW-1185">Reference proteome</keyword>
<comment type="subcellular location">
    <subcellularLocation>
        <location evidence="1">Nucleus</location>
    </subcellularLocation>
</comment>
<evidence type="ECO:0000256" key="5">
    <source>
        <dbReference type="ARBA" id="ARBA00023242"/>
    </source>
</evidence>
<dbReference type="AlphaFoldDB" id="A0AA38UGE5"/>